<dbReference type="Pfam" id="PF12680">
    <property type="entry name" value="SnoaL_2"/>
    <property type="match status" value="1"/>
</dbReference>
<dbReference type="InterPro" id="IPR037401">
    <property type="entry name" value="SnoaL-like"/>
</dbReference>
<organism evidence="2 3">
    <name type="scientific">Actinomadura harenae</name>
    <dbReference type="NCBI Taxonomy" id="2483351"/>
    <lineage>
        <taxon>Bacteria</taxon>
        <taxon>Bacillati</taxon>
        <taxon>Actinomycetota</taxon>
        <taxon>Actinomycetes</taxon>
        <taxon>Streptosporangiales</taxon>
        <taxon>Thermomonosporaceae</taxon>
        <taxon>Actinomadura</taxon>
    </lineage>
</organism>
<evidence type="ECO:0000313" key="3">
    <source>
        <dbReference type="Proteomes" id="UP000282674"/>
    </source>
</evidence>
<dbReference type="AlphaFoldDB" id="A0A3M2LTP9"/>
<proteinExistence type="predicted"/>
<protein>
    <submittedName>
        <fullName evidence="2">Nuclear transport factor 2 family protein</fullName>
    </submittedName>
</protein>
<dbReference type="InterPro" id="IPR032710">
    <property type="entry name" value="NTF2-like_dom_sf"/>
</dbReference>
<sequence length="111" mass="12532">MSTTSELVQKYFDIWNERDADTRLAWMKAFLTEDSTYSDHDYEVLRGYDALTEAIGTAHGKFGDLTFTFDTVVAEHHDRALVSWKLGTVASGFNVVEFDGNRIRSVVGFVA</sequence>
<dbReference type="EMBL" id="RFFG01000052">
    <property type="protein sequence ID" value="RMI40602.1"/>
    <property type="molecule type" value="Genomic_DNA"/>
</dbReference>
<dbReference type="SUPFAM" id="SSF54427">
    <property type="entry name" value="NTF2-like"/>
    <property type="match status" value="1"/>
</dbReference>
<evidence type="ECO:0000259" key="1">
    <source>
        <dbReference type="Pfam" id="PF12680"/>
    </source>
</evidence>
<name>A0A3M2LTP9_9ACTN</name>
<dbReference type="OrthoDB" id="9808719at2"/>
<keyword evidence="3" id="KW-1185">Reference proteome</keyword>
<evidence type="ECO:0000313" key="2">
    <source>
        <dbReference type="EMBL" id="RMI40602.1"/>
    </source>
</evidence>
<gene>
    <name evidence="2" type="ORF">EBO15_26110</name>
</gene>
<dbReference type="Gene3D" id="3.10.450.50">
    <property type="match status" value="1"/>
</dbReference>
<comment type="caution">
    <text evidence="2">The sequence shown here is derived from an EMBL/GenBank/DDBJ whole genome shotgun (WGS) entry which is preliminary data.</text>
</comment>
<dbReference type="RefSeq" id="WP_122197083.1">
    <property type="nucleotide sequence ID" value="NZ_JBHSKC010000005.1"/>
</dbReference>
<reference evidence="2 3" key="1">
    <citation type="submission" date="2018-10" db="EMBL/GenBank/DDBJ databases">
        <title>Isolation from soil.</title>
        <authorList>
            <person name="Hu J."/>
        </authorList>
    </citation>
    <scope>NUCLEOTIDE SEQUENCE [LARGE SCALE GENOMIC DNA]</scope>
    <source>
        <strain evidence="2 3">NEAU-Ht49</strain>
    </source>
</reference>
<feature type="domain" description="SnoaL-like" evidence="1">
    <location>
        <begin position="8"/>
        <end position="97"/>
    </location>
</feature>
<accession>A0A3M2LTP9</accession>
<dbReference type="Proteomes" id="UP000282674">
    <property type="component" value="Unassembled WGS sequence"/>
</dbReference>